<dbReference type="Gene3D" id="2.60.40.150">
    <property type="entry name" value="C2 domain"/>
    <property type="match status" value="2"/>
</dbReference>
<dbReference type="PROSITE" id="PS50004">
    <property type="entry name" value="C2"/>
    <property type="match status" value="2"/>
</dbReference>
<evidence type="ECO:0000313" key="8">
    <source>
        <dbReference type="EMBL" id="PNR35783.1"/>
    </source>
</evidence>
<name>A0A2K1J2N0_PHYPA</name>
<dbReference type="Gramene" id="Pp3c17_4360V3.2">
    <property type="protein sequence ID" value="Pp3c17_4360V3.2"/>
    <property type="gene ID" value="Pp3c17_4360"/>
</dbReference>
<dbReference type="OrthoDB" id="67700at2759"/>
<organism evidence="8">
    <name type="scientific">Physcomitrium patens</name>
    <name type="common">Spreading-leaved earth moss</name>
    <name type="synonym">Physcomitrella patens</name>
    <dbReference type="NCBI Taxonomy" id="3218"/>
    <lineage>
        <taxon>Eukaryota</taxon>
        <taxon>Viridiplantae</taxon>
        <taxon>Streptophyta</taxon>
        <taxon>Embryophyta</taxon>
        <taxon>Bryophyta</taxon>
        <taxon>Bryophytina</taxon>
        <taxon>Bryopsida</taxon>
        <taxon>Funariidae</taxon>
        <taxon>Funariales</taxon>
        <taxon>Funariaceae</taxon>
        <taxon>Physcomitrium</taxon>
    </lineage>
</organism>
<dbReference type="Gene3D" id="2.30.29.30">
    <property type="entry name" value="Pleckstrin-homology domain (PH domain)/Phosphotyrosine-binding domain (PTB)"/>
    <property type="match status" value="1"/>
</dbReference>
<evidence type="ECO:0000256" key="1">
    <source>
        <dbReference type="ARBA" id="ARBA00004167"/>
    </source>
</evidence>
<feature type="region of interest" description="Disordered" evidence="5">
    <location>
        <begin position="151"/>
        <end position="276"/>
    </location>
</feature>
<dbReference type="EnsemblPlants" id="Pp3c17_4360V3.4">
    <property type="protein sequence ID" value="Pp3c17_4360V3.4"/>
    <property type="gene ID" value="Pp3c17_4360"/>
</dbReference>
<dbReference type="SMART" id="SM00239">
    <property type="entry name" value="C2"/>
    <property type="match status" value="2"/>
</dbReference>
<feature type="domain" description="C2" evidence="6">
    <location>
        <begin position="582"/>
        <end position="694"/>
    </location>
</feature>
<evidence type="ECO:0000256" key="5">
    <source>
        <dbReference type="SAM" id="MobiDB-lite"/>
    </source>
</evidence>
<dbReference type="RefSeq" id="XP_024401573.1">
    <property type="nucleotide sequence ID" value="XM_024545805.2"/>
</dbReference>
<dbReference type="SMART" id="SM00568">
    <property type="entry name" value="GRAM"/>
    <property type="match status" value="1"/>
</dbReference>
<feature type="compositionally biased region" description="Basic residues" evidence="5">
    <location>
        <begin position="215"/>
        <end position="225"/>
    </location>
</feature>
<reference evidence="8 10" key="2">
    <citation type="journal article" date="2018" name="Plant J.">
        <title>The Physcomitrella patens chromosome-scale assembly reveals moss genome structure and evolution.</title>
        <authorList>
            <person name="Lang D."/>
            <person name="Ullrich K.K."/>
            <person name="Murat F."/>
            <person name="Fuchs J."/>
            <person name="Jenkins J."/>
            <person name="Haas F.B."/>
            <person name="Piednoel M."/>
            <person name="Gundlach H."/>
            <person name="Van Bel M."/>
            <person name="Meyberg R."/>
            <person name="Vives C."/>
            <person name="Morata J."/>
            <person name="Symeonidi A."/>
            <person name="Hiss M."/>
            <person name="Muchero W."/>
            <person name="Kamisugi Y."/>
            <person name="Saleh O."/>
            <person name="Blanc G."/>
            <person name="Decker E.L."/>
            <person name="van Gessel N."/>
            <person name="Grimwood J."/>
            <person name="Hayes R.D."/>
            <person name="Graham S.W."/>
            <person name="Gunter L.E."/>
            <person name="McDaniel S.F."/>
            <person name="Hoernstein S.N.W."/>
            <person name="Larsson A."/>
            <person name="Li F.W."/>
            <person name="Perroud P.F."/>
            <person name="Phillips J."/>
            <person name="Ranjan P."/>
            <person name="Rokshar D.S."/>
            <person name="Rothfels C.J."/>
            <person name="Schneider L."/>
            <person name="Shu S."/>
            <person name="Stevenson D.W."/>
            <person name="Thummler F."/>
            <person name="Tillich M."/>
            <person name="Villarreal Aguilar J.C."/>
            <person name="Widiez T."/>
            <person name="Wong G.K."/>
            <person name="Wymore A."/>
            <person name="Zhang Y."/>
            <person name="Zimmer A.D."/>
            <person name="Quatrano R.S."/>
            <person name="Mayer K.F.X."/>
            <person name="Goodstein D."/>
            <person name="Casacuberta J.M."/>
            <person name="Vandepoele K."/>
            <person name="Reski R."/>
            <person name="Cuming A.C."/>
            <person name="Tuskan G.A."/>
            <person name="Maumus F."/>
            <person name="Salse J."/>
            <person name="Schmutz J."/>
            <person name="Rensing S.A."/>
        </authorList>
    </citation>
    <scope>NUCLEOTIDE SEQUENCE [LARGE SCALE GENOMIC DNA]</scope>
    <source>
        <strain evidence="9 10">cv. Gransden 2004</strain>
    </source>
</reference>
<evidence type="ECO:0000313" key="10">
    <source>
        <dbReference type="Proteomes" id="UP000006727"/>
    </source>
</evidence>
<dbReference type="InterPro" id="IPR031968">
    <property type="entry name" value="VASt"/>
</dbReference>
<dbReference type="PANTHER" id="PTHR46296">
    <property type="entry name" value="BNAA05G37250D PROTEIN"/>
    <property type="match status" value="1"/>
</dbReference>
<dbReference type="EnsemblPlants" id="Pp3c17_4360V3.2">
    <property type="protein sequence ID" value="Pp3c17_4360V3.2"/>
    <property type="gene ID" value="Pp3c17_4360"/>
</dbReference>
<dbReference type="Pfam" id="PF02893">
    <property type="entry name" value="GRAM"/>
    <property type="match status" value="1"/>
</dbReference>
<dbReference type="InterPro" id="IPR011993">
    <property type="entry name" value="PH-like_dom_sf"/>
</dbReference>
<dbReference type="EnsemblPlants" id="Pp3c17_4360V3.3">
    <property type="protein sequence ID" value="Pp3c17_4360V3.3"/>
    <property type="gene ID" value="Pp3c17_4360"/>
</dbReference>
<evidence type="ECO:0000313" key="9">
    <source>
        <dbReference type="EnsemblPlants" id="Pp3c17_4360V3.1"/>
    </source>
</evidence>
<dbReference type="Pfam" id="PF16016">
    <property type="entry name" value="VASt"/>
    <property type="match status" value="2"/>
</dbReference>
<reference evidence="9" key="3">
    <citation type="submission" date="2020-12" db="UniProtKB">
        <authorList>
            <consortium name="EnsemblPlants"/>
        </authorList>
    </citation>
    <scope>IDENTIFICATION</scope>
</reference>
<protein>
    <submittedName>
        <fullName evidence="8 9">Uncharacterized protein</fullName>
    </submittedName>
</protein>
<dbReference type="Proteomes" id="UP000006727">
    <property type="component" value="Chromosome 17"/>
</dbReference>
<feature type="domain" description="C2" evidence="6">
    <location>
        <begin position="1"/>
        <end position="101"/>
    </location>
</feature>
<feature type="domain" description="VASt" evidence="7">
    <location>
        <begin position="910"/>
        <end position="1072"/>
    </location>
</feature>
<dbReference type="Gramene" id="Pp3c17_4360V3.1">
    <property type="protein sequence ID" value="Pp3c17_4360V3.1"/>
    <property type="gene ID" value="Pp3c17_4360"/>
</dbReference>
<evidence type="ECO:0000256" key="4">
    <source>
        <dbReference type="ARBA" id="ARBA00023136"/>
    </source>
</evidence>
<dbReference type="PROSITE" id="PS51778">
    <property type="entry name" value="VAST"/>
    <property type="match status" value="2"/>
</dbReference>
<keyword evidence="2" id="KW-0812">Transmembrane</keyword>
<reference evidence="8 10" key="1">
    <citation type="journal article" date="2008" name="Science">
        <title>The Physcomitrella genome reveals evolutionary insights into the conquest of land by plants.</title>
        <authorList>
            <person name="Rensing S."/>
            <person name="Lang D."/>
            <person name="Zimmer A."/>
            <person name="Terry A."/>
            <person name="Salamov A."/>
            <person name="Shapiro H."/>
            <person name="Nishiyama T."/>
            <person name="Perroud P.-F."/>
            <person name="Lindquist E."/>
            <person name="Kamisugi Y."/>
            <person name="Tanahashi T."/>
            <person name="Sakakibara K."/>
            <person name="Fujita T."/>
            <person name="Oishi K."/>
            <person name="Shin-I T."/>
            <person name="Kuroki Y."/>
            <person name="Toyoda A."/>
            <person name="Suzuki Y."/>
            <person name="Hashimoto A."/>
            <person name="Yamaguchi K."/>
            <person name="Sugano A."/>
            <person name="Kohara Y."/>
            <person name="Fujiyama A."/>
            <person name="Anterola A."/>
            <person name="Aoki S."/>
            <person name="Ashton N."/>
            <person name="Barbazuk W.B."/>
            <person name="Barker E."/>
            <person name="Bennetzen J."/>
            <person name="Bezanilla M."/>
            <person name="Blankenship R."/>
            <person name="Cho S.H."/>
            <person name="Dutcher S."/>
            <person name="Estelle M."/>
            <person name="Fawcett J.A."/>
            <person name="Gundlach H."/>
            <person name="Hanada K."/>
            <person name="Heyl A."/>
            <person name="Hicks K.A."/>
            <person name="Hugh J."/>
            <person name="Lohr M."/>
            <person name="Mayer K."/>
            <person name="Melkozernov A."/>
            <person name="Murata T."/>
            <person name="Nelson D."/>
            <person name="Pils B."/>
            <person name="Prigge M."/>
            <person name="Reiss B."/>
            <person name="Renner T."/>
            <person name="Rombauts S."/>
            <person name="Rushton P."/>
            <person name="Sanderfoot A."/>
            <person name="Schween G."/>
            <person name="Shiu S.-H."/>
            <person name="Stueber K."/>
            <person name="Theodoulou F.L."/>
            <person name="Tu H."/>
            <person name="Van de Peer Y."/>
            <person name="Verrier P.J."/>
            <person name="Waters E."/>
            <person name="Wood A."/>
            <person name="Yang L."/>
            <person name="Cove D."/>
            <person name="Cuming A."/>
            <person name="Hasebe M."/>
            <person name="Lucas S."/>
            <person name="Mishler D.B."/>
            <person name="Reski R."/>
            <person name="Grigoriev I."/>
            <person name="Quatrano R.S."/>
            <person name="Boore J.L."/>
        </authorList>
    </citation>
    <scope>NUCLEOTIDE SEQUENCE [LARGE SCALE GENOMIC DNA]</scope>
    <source>
        <strain evidence="9 10">cv. Gransden 2004</strain>
    </source>
</reference>
<dbReference type="SUPFAM" id="SSF49562">
    <property type="entry name" value="C2 domain (Calcium/lipid-binding domain, CaLB)"/>
    <property type="match status" value="2"/>
</dbReference>
<evidence type="ECO:0000256" key="2">
    <source>
        <dbReference type="ARBA" id="ARBA00022692"/>
    </source>
</evidence>
<dbReference type="InterPro" id="IPR035892">
    <property type="entry name" value="C2_domain_sf"/>
</dbReference>
<evidence type="ECO:0000256" key="3">
    <source>
        <dbReference type="ARBA" id="ARBA00022989"/>
    </source>
</evidence>
<dbReference type="PRINTS" id="PR00360">
    <property type="entry name" value="C2DOMAIN"/>
</dbReference>
<dbReference type="PANTHER" id="PTHR46296:SF8">
    <property type="entry name" value="OS06G0297800 PROTEIN"/>
    <property type="match status" value="1"/>
</dbReference>
<dbReference type="Pfam" id="PF00168">
    <property type="entry name" value="C2"/>
    <property type="match status" value="2"/>
</dbReference>
<dbReference type="RefSeq" id="XP_073396604.1">
    <property type="nucleotide sequence ID" value="XM_073540503.1"/>
</dbReference>
<sequence>MKLQVSIWEARGLAAADSRGLSDPFVKLKLGPSRARTSVKHKELNPTWVEEFVFVVNNADEELNIEIWDEDFFAHHFLGEVKIPISSVLNAEKHTRHRVWYPLQKRSGSSNIPVSGDICIGLSIFGIELKSSAMSPVDGLLSNPINLSDIAKGRNGEQGEESALSRTSSFGTDSSIEYSNFVDKPASSKQTPHSDSISETNTDDDQVGELGGKWVRGRSSRRNRKWKDAQRLANKISTIFKKPGKHSRDNSPSHSGSSQHSNMSMESSVYSIESASNTDNEDAIAPSFFDNDNEDKLSPSSVEIPLPLSGGVLLDQTYGVSSKALNAILFKPGSTFVRDLVEAQKSTEYMEEPWRKAGNGLMKRVTSYIKAASKLVKALKATEVQTYTRADEMCYCVLSTCATPDAPYGGTFVVEVQITISSRPDFLGGMKCCHLQISYNVNFLQKSMMKGMIEGGVRTGIKETYAIYQDVLAKHVQRVSVADAQGYALLGTSTDDEEKPISAWEEAWDYFGKWHVLFAVISLTFILVHIGLSPRKSRTGLDFWGVRFPSSFTELISAAIVAIQVERVAIKIFNYVRVRYWQSGDHGTKARGDGWYTTVFLIEGENIVPKDSGIANPFVAFTCNGKSRTSSVKLRTSQPNWREMFEFDATEDPPSTMDIEVFDYDGPFSEPEILGHAEINFLRKSIGDLSDFWIPLDGKTARANGSKLHLRVFLSNTGDCNALPNYLERVEREVGLKVGKRSSHRNETFQNLFSLPPEEFLYNDFACAAKRRILIQGRLFLSVRLLGFYSNLFGHKTKFTILWEDIEEIKEISQSLNPSIVIFLRKGRGFDARHGARSIDGMGRLKFIFLSFLRSGSAFKTIVALWKNRNLSPEQRMDIVASVVDGDMRYAVAERQADDSQPFLGFEQTIMPEVLVIEIPITAESVLAAVNNTKVDLSISEKLGLAEYRATPWDHVEETIGAHQRELSYKLNRQISQFGSRVSCNQQQVVTDDLKKLVIKEVLRYHDMPFGDHFEVHVKRELETLSTNPVNTQVKAFVGVVWHKSTEAQKKITKNIYEHMAWQIQELIDITVAEVFERSGTVDGTKVADEFLLK</sequence>
<feature type="compositionally biased region" description="Polar residues" evidence="5">
    <location>
        <begin position="164"/>
        <end position="178"/>
    </location>
</feature>
<evidence type="ECO:0000259" key="7">
    <source>
        <dbReference type="PROSITE" id="PS51778"/>
    </source>
</evidence>
<evidence type="ECO:0000259" key="6">
    <source>
        <dbReference type="PROSITE" id="PS50004"/>
    </source>
</evidence>
<dbReference type="EMBL" id="ABEU02000017">
    <property type="protein sequence ID" value="PNR35783.1"/>
    <property type="molecule type" value="Genomic_DNA"/>
</dbReference>
<dbReference type="Gramene" id="Pp3c17_4360V3.3">
    <property type="protein sequence ID" value="Pp3c17_4360V3.3"/>
    <property type="gene ID" value="Pp3c17_4360"/>
</dbReference>
<dbReference type="InterPro" id="IPR044511">
    <property type="entry name" value="At1g03370/At5g50170-like"/>
</dbReference>
<keyword evidence="10" id="KW-1185">Reference proteome</keyword>
<dbReference type="Gramene" id="Pp3c17_4360V3.4">
    <property type="protein sequence ID" value="Pp3c17_4360V3.4"/>
    <property type="gene ID" value="Pp3c17_4360"/>
</dbReference>
<comment type="subcellular location">
    <subcellularLocation>
        <location evidence="1">Membrane</location>
        <topology evidence="1">Single-pass membrane protein</topology>
    </subcellularLocation>
</comment>
<dbReference type="PaxDb" id="3218-PP1S26_247V6.1"/>
<feature type="compositionally biased region" description="Polar residues" evidence="5">
    <location>
        <begin position="187"/>
        <end position="200"/>
    </location>
</feature>
<keyword evidence="4" id="KW-0472">Membrane</keyword>
<dbReference type="AlphaFoldDB" id="A0A2K1J2N0"/>
<dbReference type="CDD" id="cd00030">
    <property type="entry name" value="C2"/>
    <property type="match status" value="2"/>
</dbReference>
<dbReference type="GeneID" id="112294866"/>
<dbReference type="STRING" id="3218.A0A2K1J2N0"/>
<dbReference type="KEGG" id="ppp:112294866"/>
<feature type="compositionally biased region" description="Low complexity" evidence="5">
    <location>
        <begin position="252"/>
        <end position="268"/>
    </location>
</feature>
<accession>A0A2K1J2N0</accession>
<proteinExistence type="predicted"/>
<keyword evidence="3" id="KW-1133">Transmembrane helix</keyword>
<dbReference type="GO" id="GO:0016020">
    <property type="term" value="C:membrane"/>
    <property type="evidence" value="ECO:0007669"/>
    <property type="project" value="UniProtKB-SubCell"/>
</dbReference>
<feature type="domain" description="VASt" evidence="7">
    <location>
        <begin position="309"/>
        <end position="480"/>
    </location>
</feature>
<dbReference type="InterPro" id="IPR004182">
    <property type="entry name" value="GRAM"/>
</dbReference>
<gene>
    <name evidence="9" type="primary">LOC112294866</name>
    <name evidence="8" type="ORF">PHYPA_021633</name>
</gene>
<dbReference type="FunCoup" id="A0A2K1J2N0">
    <property type="interactions" value="1806"/>
</dbReference>
<dbReference type="EnsemblPlants" id="Pp3c17_4360V3.1">
    <property type="protein sequence ID" value="Pp3c17_4360V3.1"/>
    <property type="gene ID" value="Pp3c17_4360"/>
</dbReference>
<dbReference type="RefSeq" id="XP_024401575.1">
    <property type="nucleotide sequence ID" value="XM_024545807.2"/>
</dbReference>
<dbReference type="InterPro" id="IPR000008">
    <property type="entry name" value="C2_dom"/>
</dbReference>